<evidence type="ECO:0000313" key="3">
    <source>
        <dbReference type="Proteomes" id="UP000187550"/>
    </source>
</evidence>
<dbReference type="STRING" id="550447.SAMN05428946_0770"/>
<reference evidence="3" key="1">
    <citation type="submission" date="2017-01" db="EMBL/GenBank/DDBJ databases">
        <authorList>
            <person name="Varghese N."/>
            <person name="Submissions S."/>
        </authorList>
    </citation>
    <scope>NUCLEOTIDE SEQUENCE [LARGE SCALE GENOMIC DNA]</scope>
    <source>
        <strain evidence="3">MNA4</strain>
    </source>
</reference>
<dbReference type="InterPro" id="IPR002734">
    <property type="entry name" value="RibDG_C"/>
</dbReference>
<dbReference type="RefSeq" id="WP_076757497.1">
    <property type="nucleotide sequence ID" value="NZ_FTPL01000001.1"/>
</dbReference>
<dbReference type="PANTHER" id="PTHR38011:SF11">
    <property type="entry name" value="2,5-DIAMINO-6-RIBOSYLAMINO-4(3H)-PYRIMIDINONE 5'-PHOSPHATE REDUCTASE"/>
    <property type="match status" value="1"/>
</dbReference>
<dbReference type="GO" id="GO:0008703">
    <property type="term" value="F:5-amino-6-(5-phosphoribosylamino)uracil reductase activity"/>
    <property type="evidence" value="ECO:0007669"/>
    <property type="project" value="InterPro"/>
</dbReference>
<dbReference type="GO" id="GO:0009231">
    <property type="term" value="P:riboflavin biosynthetic process"/>
    <property type="evidence" value="ECO:0007669"/>
    <property type="project" value="InterPro"/>
</dbReference>
<dbReference type="PANTHER" id="PTHR38011">
    <property type="entry name" value="DIHYDROFOLATE REDUCTASE FAMILY PROTEIN (AFU_ORTHOLOGUE AFUA_8G06820)"/>
    <property type="match status" value="1"/>
</dbReference>
<dbReference type="AlphaFoldDB" id="A0A1U7PI55"/>
<proteinExistence type="predicted"/>
<protein>
    <submittedName>
        <fullName evidence="2">Dihydrofolate reductase</fullName>
    </submittedName>
</protein>
<dbReference type="OrthoDB" id="195113at2"/>
<dbReference type="InterPro" id="IPR050765">
    <property type="entry name" value="Riboflavin_Biosynth_HTPR"/>
</dbReference>
<gene>
    <name evidence="2" type="ORF">SAMN05428946_0770</name>
</gene>
<dbReference type="InterPro" id="IPR024072">
    <property type="entry name" value="DHFR-like_dom_sf"/>
</dbReference>
<accession>A0A1U7PI55</accession>
<dbReference type="EMBL" id="FTPL01000001">
    <property type="protein sequence ID" value="SIT71726.1"/>
    <property type="molecule type" value="Genomic_DNA"/>
</dbReference>
<feature type="domain" description="Bacterial bifunctional deaminase-reductase C-terminal" evidence="1">
    <location>
        <begin position="91"/>
        <end position="165"/>
    </location>
</feature>
<name>A0A1U7PI55_9BACI</name>
<organism evidence="2 3">
    <name type="scientific">Edaphobacillus lindanitolerans</name>
    <dbReference type="NCBI Taxonomy" id="550447"/>
    <lineage>
        <taxon>Bacteria</taxon>
        <taxon>Bacillati</taxon>
        <taxon>Bacillota</taxon>
        <taxon>Bacilli</taxon>
        <taxon>Bacillales</taxon>
        <taxon>Bacillaceae</taxon>
        <taxon>Edaphobacillus</taxon>
    </lineage>
</organism>
<dbReference type="Pfam" id="PF01872">
    <property type="entry name" value="RibD_C"/>
    <property type="match status" value="1"/>
</dbReference>
<evidence type="ECO:0000313" key="2">
    <source>
        <dbReference type="EMBL" id="SIT71726.1"/>
    </source>
</evidence>
<keyword evidence="3" id="KW-1185">Reference proteome</keyword>
<dbReference type="Proteomes" id="UP000187550">
    <property type="component" value="Unassembled WGS sequence"/>
</dbReference>
<dbReference type="Gene3D" id="3.40.430.10">
    <property type="entry name" value="Dihydrofolate Reductase, subunit A"/>
    <property type="match status" value="1"/>
</dbReference>
<sequence>MESGLVFYGAISLDGYLAREDGALDWLIGTEGETDSGYEAFYETVDIVLMGRKTYDEILGMFPAEFPYAGKRCYVFSRNRTGADEFVTFINEDIEGFVRSLKKTEGGRIWMVGGGQVLAPLMDAGLVDEWIIQIAPAILGHGLPLFPRGIRESRFELEEVRRFGQFAELRYTKK</sequence>
<evidence type="ECO:0000259" key="1">
    <source>
        <dbReference type="Pfam" id="PF01872"/>
    </source>
</evidence>
<dbReference type="SUPFAM" id="SSF53597">
    <property type="entry name" value="Dihydrofolate reductase-like"/>
    <property type="match status" value="1"/>
</dbReference>